<reference evidence="1 2" key="1">
    <citation type="submission" date="2018-06" db="EMBL/GenBank/DDBJ databases">
        <authorList>
            <consortium name="Pathogen Informatics"/>
            <person name="Doyle S."/>
        </authorList>
    </citation>
    <scope>NUCLEOTIDE SEQUENCE [LARGE SCALE GENOMIC DNA]</scope>
    <source>
        <strain evidence="1 2">NCTC12224</strain>
    </source>
</reference>
<name>A0A380K5C5_9STRE</name>
<proteinExistence type="predicted"/>
<dbReference type="AlphaFoldDB" id="A0A380K5C5"/>
<accession>A0A380K5C5</accession>
<gene>
    <name evidence="1" type="ORF">NCTC12224_00728</name>
</gene>
<dbReference type="RefSeq" id="WP_115268357.1">
    <property type="nucleotide sequence ID" value="NZ_JBNPNB010000061.1"/>
</dbReference>
<evidence type="ECO:0000313" key="1">
    <source>
        <dbReference type="EMBL" id="SUN60143.1"/>
    </source>
</evidence>
<keyword evidence="2" id="KW-1185">Reference proteome</keyword>
<evidence type="ECO:0000313" key="2">
    <source>
        <dbReference type="Proteomes" id="UP000254924"/>
    </source>
</evidence>
<organism evidence="1 2">
    <name type="scientific">Streptococcus hyointestinalis</name>
    <dbReference type="NCBI Taxonomy" id="1337"/>
    <lineage>
        <taxon>Bacteria</taxon>
        <taxon>Bacillati</taxon>
        <taxon>Bacillota</taxon>
        <taxon>Bacilli</taxon>
        <taxon>Lactobacillales</taxon>
        <taxon>Streptococcaceae</taxon>
        <taxon>Streptococcus</taxon>
    </lineage>
</organism>
<sequence>MKKRQAITLGLVATAGLATYLTYKNRYRIRALLQFGKDEITTAAASMDNIQKNIQIIQDQTELIKQLSQESKEKWRLFQQETAPRLTEINTRLEHIKELTQ</sequence>
<dbReference type="GeneID" id="78356176"/>
<protein>
    <submittedName>
        <fullName evidence="1">Chemotaxis protein</fullName>
    </submittedName>
</protein>
<dbReference type="OrthoDB" id="2235857at2"/>
<dbReference type="Proteomes" id="UP000254924">
    <property type="component" value="Unassembled WGS sequence"/>
</dbReference>
<dbReference type="EMBL" id="UHFN01000007">
    <property type="protein sequence ID" value="SUN60143.1"/>
    <property type="molecule type" value="Genomic_DNA"/>
</dbReference>